<protein>
    <submittedName>
        <fullName evidence="1">Uncharacterized protein</fullName>
    </submittedName>
</protein>
<evidence type="ECO:0000313" key="1">
    <source>
        <dbReference type="EMBL" id="VVU99152.1"/>
    </source>
</evidence>
<sequence>MKKVLKIILGIILIIVLILGGTYLYLTDFGRKGILSNEPRKPKIEIPITYNVSWWSYQEDLTIEDLKVDIVESKLNLFNSKSLISYKIKGEIKYDGHWKPYIKEVHISERINKDSFQNINRIIELTPIVKVENDENANGGIKKFEFKNEHMITSGNWGLNRIKVICGNKEVIIELQQRK</sequence>
<proteinExistence type="predicted"/>
<organism evidence="1 2">
    <name type="scientific">Mesonia oceanica</name>
    <dbReference type="NCBI Taxonomy" id="2687242"/>
    <lineage>
        <taxon>Bacteria</taxon>
        <taxon>Pseudomonadati</taxon>
        <taxon>Bacteroidota</taxon>
        <taxon>Flavobacteriia</taxon>
        <taxon>Flavobacteriales</taxon>
        <taxon>Flavobacteriaceae</taxon>
        <taxon>Mesonia</taxon>
    </lineage>
</organism>
<accession>A0AC61Y5M2</accession>
<evidence type="ECO:0000313" key="2">
    <source>
        <dbReference type="Proteomes" id="UP000356253"/>
    </source>
</evidence>
<gene>
    <name evidence="1" type="ORF">FVB9532_00404</name>
</gene>
<comment type="caution">
    <text evidence="1">The sequence shown here is derived from an EMBL/GenBank/DDBJ whole genome shotgun (WGS) entry which is preliminary data.</text>
</comment>
<name>A0AC61Y5M2_9FLAO</name>
<dbReference type="Proteomes" id="UP000356253">
    <property type="component" value="Unassembled WGS sequence"/>
</dbReference>
<keyword evidence="2" id="KW-1185">Reference proteome</keyword>
<reference evidence="1" key="1">
    <citation type="submission" date="2019-09" db="EMBL/GenBank/DDBJ databases">
        <authorList>
            <person name="Rodrigo-Torres L."/>
            <person name="Arahal R. D."/>
            <person name="Lucena T."/>
        </authorList>
    </citation>
    <scope>NUCLEOTIDE SEQUENCE</scope>
    <source>
        <strain evidence="1">ISS653</strain>
    </source>
</reference>
<dbReference type="EMBL" id="CABVMM010000002">
    <property type="protein sequence ID" value="VVU99152.1"/>
    <property type="molecule type" value="Genomic_DNA"/>
</dbReference>